<keyword evidence="3" id="KW-0547">Nucleotide-binding</keyword>
<dbReference type="Pfam" id="PF00153">
    <property type="entry name" value="Mito_carr"/>
    <property type="match status" value="1"/>
</dbReference>
<dbReference type="GO" id="GO:0005525">
    <property type="term" value="F:GTP binding"/>
    <property type="evidence" value="ECO:0007669"/>
    <property type="project" value="UniProtKB-KW"/>
</dbReference>
<dbReference type="InterPro" id="IPR027417">
    <property type="entry name" value="P-loop_NTPase"/>
</dbReference>
<keyword evidence="2" id="KW-0812">Transmembrane</keyword>
<dbReference type="SMART" id="SM00175">
    <property type="entry name" value="RAB"/>
    <property type="match status" value="1"/>
</dbReference>
<dbReference type="Pfam" id="PF00071">
    <property type="entry name" value="Ras"/>
    <property type="match status" value="1"/>
</dbReference>
<evidence type="ECO:0000256" key="5">
    <source>
        <dbReference type="ARBA" id="ARBA00023134"/>
    </source>
</evidence>
<dbReference type="Gene3D" id="3.40.50.300">
    <property type="entry name" value="P-loop containing nucleotide triphosphate hydrolases"/>
    <property type="match status" value="1"/>
</dbReference>
<keyword evidence="4" id="KW-1133">Transmembrane helix</keyword>
<gene>
    <name evidence="7" type="ORF">DI09_17p100</name>
</gene>
<dbReference type="GO" id="GO:0003924">
    <property type="term" value="F:GTPase activity"/>
    <property type="evidence" value="ECO:0007669"/>
    <property type="project" value="InterPro"/>
</dbReference>
<comment type="caution">
    <text evidence="7">The sequence shown here is derived from an EMBL/GenBank/DDBJ whole genome shotgun (WGS) entry which is preliminary data.</text>
</comment>
<dbReference type="PANTHER" id="PTHR47977">
    <property type="entry name" value="RAS-RELATED PROTEIN RAB"/>
    <property type="match status" value="1"/>
</dbReference>
<organism evidence="7 8">
    <name type="scientific">Mitosporidium daphniae</name>
    <dbReference type="NCBI Taxonomy" id="1485682"/>
    <lineage>
        <taxon>Eukaryota</taxon>
        <taxon>Fungi</taxon>
        <taxon>Fungi incertae sedis</taxon>
        <taxon>Microsporidia</taxon>
        <taxon>Mitosporidium</taxon>
    </lineage>
</organism>
<evidence type="ECO:0000313" key="7">
    <source>
        <dbReference type="EMBL" id="KGG52380.1"/>
    </source>
</evidence>
<keyword evidence="8" id="KW-1185">Reference proteome</keyword>
<dbReference type="OrthoDB" id="63533at2759"/>
<dbReference type="InterPro" id="IPR001806">
    <property type="entry name" value="Small_GTPase"/>
</dbReference>
<dbReference type="EMBL" id="JMKJ01000088">
    <property type="protein sequence ID" value="KGG52380.1"/>
    <property type="molecule type" value="Genomic_DNA"/>
</dbReference>
<comment type="subcellular location">
    <subcellularLocation>
        <location evidence="1">Membrane</location>
        <topology evidence="1">Multi-pass membrane protein</topology>
    </subcellularLocation>
</comment>
<dbReference type="PRINTS" id="PR00449">
    <property type="entry name" value="RASTRNSFRMNG"/>
</dbReference>
<dbReference type="SUPFAM" id="SSF52540">
    <property type="entry name" value="P-loop containing nucleoside triphosphate hydrolases"/>
    <property type="match status" value="1"/>
</dbReference>
<dbReference type="GeneID" id="25258714"/>
<reference evidence="7 8" key="1">
    <citation type="submission" date="2014-04" db="EMBL/GenBank/DDBJ databases">
        <title>A new species of microsporidia sheds light on the evolution of extreme parasitism.</title>
        <authorList>
            <person name="Haag K.L."/>
            <person name="James T.Y."/>
            <person name="Larsson R."/>
            <person name="Schaer T.M."/>
            <person name="Refardt D."/>
            <person name="Pombert J.-F."/>
            <person name="Ebert D."/>
        </authorList>
    </citation>
    <scope>NUCLEOTIDE SEQUENCE [LARGE SCALE GENOMIC DNA]</scope>
    <source>
        <strain evidence="7 8">UGP3</strain>
        <tissue evidence="7">Spores</tissue>
    </source>
</reference>
<evidence type="ECO:0000256" key="3">
    <source>
        <dbReference type="ARBA" id="ARBA00022741"/>
    </source>
</evidence>
<dbReference type="InterPro" id="IPR050227">
    <property type="entry name" value="Rab"/>
</dbReference>
<dbReference type="SUPFAM" id="SSF103506">
    <property type="entry name" value="Mitochondrial carrier"/>
    <property type="match status" value="1"/>
</dbReference>
<evidence type="ECO:0000256" key="1">
    <source>
        <dbReference type="ARBA" id="ARBA00004141"/>
    </source>
</evidence>
<dbReference type="Proteomes" id="UP000029725">
    <property type="component" value="Unassembled WGS sequence"/>
</dbReference>
<sequence length="139" mass="15051">MYYRGAHAAVVVYDVTSKKRVVALVGNKADLLSSIEELGQSTSRSSIVSKEEAEQFAADNGLIFYEASAKNGSNVQELFESIAIVMVTAFQLTGYDIFAKLSNEAVAGFTAGACASMVLHPFDYVKVKLQGNHVLCRYV</sequence>
<evidence type="ECO:0000256" key="4">
    <source>
        <dbReference type="ARBA" id="ARBA00022989"/>
    </source>
</evidence>
<dbReference type="RefSeq" id="XP_013238807.1">
    <property type="nucleotide sequence ID" value="XM_013383353.1"/>
</dbReference>
<dbReference type="VEuPathDB" id="MicrosporidiaDB:DI09_17p100"/>
<dbReference type="InterPro" id="IPR023395">
    <property type="entry name" value="MCP_dom_sf"/>
</dbReference>
<evidence type="ECO:0000256" key="6">
    <source>
        <dbReference type="ARBA" id="ARBA00023136"/>
    </source>
</evidence>
<name>A0A098VTY5_9MICR</name>
<evidence type="ECO:0000313" key="8">
    <source>
        <dbReference type="Proteomes" id="UP000029725"/>
    </source>
</evidence>
<keyword evidence="6" id="KW-0472">Membrane</keyword>
<dbReference type="HOGENOM" id="CLU_1845583_0_0_1"/>
<dbReference type="InterPro" id="IPR018108">
    <property type="entry name" value="MCP_transmembrane"/>
</dbReference>
<keyword evidence="5" id="KW-0342">GTP-binding</keyword>
<dbReference type="AlphaFoldDB" id="A0A098VTY5"/>
<dbReference type="PROSITE" id="PS51419">
    <property type="entry name" value="RAB"/>
    <property type="match status" value="1"/>
</dbReference>
<dbReference type="GO" id="GO:0016020">
    <property type="term" value="C:membrane"/>
    <property type="evidence" value="ECO:0007669"/>
    <property type="project" value="UniProtKB-SubCell"/>
</dbReference>
<evidence type="ECO:0000256" key="2">
    <source>
        <dbReference type="ARBA" id="ARBA00022692"/>
    </source>
</evidence>
<protein>
    <submittedName>
        <fullName evidence="7">Uncharacterized protein</fullName>
    </submittedName>
</protein>
<accession>A0A098VTY5</accession>
<proteinExistence type="predicted"/>